<gene>
    <name evidence="4" type="primary">APPL1_2</name>
    <name evidence="4" type="ORF">AMECASPLE_028479</name>
</gene>
<dbReference type="SMART" id="SM00462">
    <property type="entry name" value="PTB"/>
    <property type="match status" value="1"/>
</dbReference>
<dbReference type="PANTHER" id="PTHR46415">
    <property type="entry name" value="ADAPTOR PROTEIN, PHOSPHOTYROSINE INTERACTION, PH DOMAIN AND LEUCINE ZIPPER-CONTAINING 2"/>
    <property type="match status" value="1"/>
</dbReference>
<accession>A0ABV0XIF8</accession>
<organism evidence="4 5">
    <name type="scientific">Ameca splendens</name>
    <dbReference type="NCBI Taxonomy" id="208324"/>
    <lineage>
        <taxon>Eukaryota</taxon>
        <taxon>Metazoa</taxon>
        <taxon>Chordata</taxon>
        <taxon>Craniata</taxon>
        <taxon>Vertebrata</taxon>
        <taxon>Euteleostomi</taxon>
        <taxon>Actinopterygii</taxon>
        <taxon>Neopterygii</taxon>
        <taxon>Teleostei</taxon>
        <taxon>Neoteleostei</taxon>
        <taxon>Acanthomorphata</taxon>
        <taxon>Ovalentaria</taxon>
        <taxon>Atherinomorphae</taxon>
        <taxon>Cyprinodontiformes</taxon>
        <taxon>Goodeidae</taxon>
        <taxon>Ameca</taxon>
    </lineage>
</organism>
<feature type="compositionally biased region" description="Polar residues" evidence="2">
    <location>
        <begin position="45"/>
        <end position="55"/>
    </location>
</feature>
<name>A0ABV0XIF8_9TELE</name>
<evidence type="ECO:0000313" key="5">
    <source>
        <dbReference type="Proteomes" id="UP001469553"/>
    </source>
</evidence>
<feature type="non-terminal residue" evidence="4">
    <location>
        <position position="1"/>
    </location>
</feature>
<evidence type="ECO:0000256" key="1">
    <source>
        <dbReference type="SAM" id="Coils"/>
    </source>
</evidence>
<keyword evidence="5" id="KW-1185">Reference proteome</keyword>
<proteinExistence type="predicted"/>
<keyword evidence="1" id="KW-0175">Coiled coil</keyword>
<protein>
    <submittedName>
        <fullName evidence="4">DCC-interacting protein 13-alpha</fullName>
    </submittedName>
</protein>
<feature type="region of interest" description="Disordered" evidence="2">
    <location>
        <begin position="251"/>
        <end position="298"/>
    </location>
</feature>
<feature type="domain" description="PID" evidence="3">
    <location>
        <begin position="85"/>
        <end position="220"/>
    </location>
</feature>
<dbReference type="PANTHER" id="PTHR46415:SF3">
    <property type="entry name" value="DCC-INTERACTING PROTEIN 13-ALPHA"/>
    <property type="match status" value="1"/>
</dbReference>
<dbReference type="Proteomes" id="UP001469553">
    <property type="component" value="Unassembled WGS sequence"/>
</dbReference>
<dbReference type="EMBL" id="JAHRIP010003139">
    <property type="protein sequence ID" value="MEQ2281259.1"/>
    <property type="molecule type" value="Genomic_DNA"/>
</dbReference>
<comment type="caution">
    <text evidence="4">The sequence shown here is derived from an EMBL/GenBank/DDBJ whole genome shotgun (WGS) entry which is preliminary data.</text>
</comment>
<dbReference type="InterPro" id="IPR047237">
    <property type="entry name" value="PTB_APPL"/>
</dbReference>
<dbReference type="InterPro" id="IPR047181">
    <property type="entry name" value="DP13A/B"/>
</dbReference>
<reference evidence="4 5" key="1">
    <citation type="submission" date="2021-06" db="EMBL/GenBank/DDBJ databases">
        <authorList>
            <person name="Palmer J.M."/>
        </authorList>
    </citation>
    <scope>NUCLEOTIDE SEQUENCE [LARGE SCALE GENOMIC DNA]</scope>
    <source>
        <strain evidence="4 5">AS_MEX2019</strain>
        <tissue evidence="4">Muscle</tissue>
    </source>
</reference>
<dbReference type="InterPro" id="IPR011993">
    <property type="entry name" value="PH-like_dom_sf"/>
</dbReference>
<dbReference type="InterPro" id="IPR006020">
    <property type="entry name" value="PTB/PI_dom"/>
</dbReference>
<dbReference type="SUPFAM" id="SSF50729">
    <property type="entry name" value="PH domain-like"/>
    <property type="match status" value="1"/>
</dbReference>
<sequence>KGRTGRTSSISSVGSEPSPALSVLSLDALVAPDTPIQFDIISPVTEENSGQSKTAAQPGRRSNPFGESGNNSPEDSEDSILHQLFIVRFLGSMEVKTAESADVISETMRQILAARAIHNIFRMTESHLLVTCDCLKLIDPQTQVTRLRFPLSSIVQSSSHQDNKRLFGFVLQAAGGRGDTRVVCYIFESNNDGEKICDSIGLAKQIAFHSEMDRKAVEKKKEQDKAKEKQLEELNKQRQIEKDLEEQSLLIAASTRPANPAAPDGQFLVLSSSQSEESDVGEEGKKRGTHSQLGLPTF</sequence>
<feature type="coiled-coil region" evidence="1">
    <location>
        <begin position="214"/>
        <end position="247"/>
    </location>
</feature>
<evidence type="ECO:0000259" key="3">
    <source>
        <dbReference type="PROSITE" id="PS01179"/>
    </source>
</evidence>
<dbReference type="Pfam" id="PF00640">
    <property type="entry name" value="PID"/>
    <property type="match status" value="1"/>
</dbReference>
<evidence type="ECO:0000256" key="2">
    <source>
        <dbReference type="SAM" id="MobiDB-lite"/>
    </source>
</evidence>
<evidence type="ECO:0000313" key="4">
    <source>
        <dbReference type="EMBL" id="MEQ2281259.1"/>
    </source>
</evidence>
<dbReference type="Gene3D" id="2.30.29.30">
    <property type="entry name" value="Pleckstrin-homology domain (PH domain)/Phosphotyrosine-binding domain (PTB)"/>
    <property type="match status" value="1"/>
</dbReference>
<dbReference type="CDD" id="cd13158">
    <property type="entry name" value="PTB_APPL"/>
    <property type="match status" value="1"/>
</dbReference>
<dbReference type="PROSITE" id="PS01179">
    <property type="entry name" value="PID"/>
    <property type="match status" value="1"/>
</dbReference>
<feature type="region of interest" description="Disordered" evidence="2">
    <location>
        <begin position="41"/>
        <end position="77"/>
    </location>
</feature>